<organism evidence="1 2">
    <name type="scientific">Ciceribacter selenitireducens ATCC BAA-1503</name>
    <dbReference type="NCBI Taxonomy" id="1336235"/>
    <lineage>
        <taxon>Bacteria</taxon>
        <taxon>Pseudomonadati</taxon>
        <taxon>Pseudomonadota</taxon>
        <taxon>Alphaproteobacteria</taxon>
        <taxon>Hyphomicrobiales</taxon>
        <taxon>Rhizobiaceae</taxon>
        <taxon>Ciceribacter</taxon>
    </lineage>
</organism>
<dbReference type="Pfam" id="PF11927">
    <property type="entry name" value="HODM_asu-like"/>
    <property type="match status" value="1"/>
</dbReference>
<keyword evidence="2" id="KW-1185">Reference proteome</keyword>
<evidence type="ECO:0000313" key="1">
    <source>
        <dbReference type="EMBL" id="SSC67034.1"/>
    </source>
</evidence>
<protein>
    <recommendedName>
        <fullName evidence="3">DUF3445 domain-containing protein</fullName>
    </recommendedName>
</protein>
<evidence type="ECO:0000313" key="2">
    <source>
        <dbReference type="Proteomes" id="UP000254764"/>
    </source>
</evidence>
<dbReference type="EMBL" id="UEYP01000003">
    <property type="protein sequence ID" value="SSC67034.1"/>
    <property type="molecule type" value="Genomic_DNA"/>
</dbReference>
<reference evidence="2" key="1">
    <citation type="submission" date="2018-07" db="EMBL/GenBank/DDBJ databases">
        <authorList>
            <person name="Peiro R."/>
            <person name="Begona"/>
            <person name="Cbmso G."/>
            <person name="Lopez M."/>
            <person name="Gonzalez S."/>
        </authorList>
    </citation>
    <scope>NUCLEOTIDE SEQUENCE [LARGE SCALE GENOMIC DNA]</scope>
</reference>
<dbReference type="InterPro" id="IPR021848">
    <property type="entry name" value="HODM_asu-like"/>
</dbReference>
<gene>
    <name evidence="1" type="ORF">RHIZ70_2742</name>
</gene>
<dbReference type="STRING" id="1336235.GCA_000518785_02267"/>
<name>A0A376AH33_9HYPH</name>
<accession>A0A376AH33</accession>
<dbReference type="AlphaFoldDB" id="A0A376AH33"/>
<dbReference type="RefSeq" id="WP_115669719.1">
    <property type="nucleotide sequence ID" value="NZ_UEYP01000003.1"/>
</dbReference>
<dbReference type="Proteomes" id="UP000254764">
    <property type="component" value="Unassembled WGS sequence"/>
</dbReference>
<dbReference type="OrthoDB" id="5242510at2"/>
<evidence type="ECO:0008006" key="3">
    <source>
        <dbReference type="Google" id="ProtNLM"/>
    </source>
</evidence>
<proteinExistence type="predicted"/>
<sequence length="299" mass="33884">MTSPTYTPYASDATRPFAIGLSALDPRRWIEPDDDLGRYLDEKRRLEEEHFDDIFRAAPESLDAQQECLDLLVGHLEQSHGDRYNRSGPTMTMAGHAVDLADESRPPLLRAGSLVQDDLVILRKKPDGWTIIAAHLAFPSSWSLAEKFMRPMAQVHAHVPGFEGGTRNDTIINRVFDNLQPDLPAERFNWSINWRYALYHPVSIRPSSDPASHGIDPRQAFVRVERQTLRKLPATGDIVFTIRIYLDPVAVFERHPDGARMAEGLARQLEAMTADQIDYKGLAERRDDLLRCLRSGVYA</sequence>